<evidence type="ECO:0000256" key="4">
    <source>
        <dbReference type="ARBA" id="ARBA00023163"/>
    </source>
</evidence>
<comment type="subcellular location">
    <subcellularLocation>
        <location evidence="1">Nucleus</location>
    </subcellularLocation>
</comment>
<dbReference type="PROSITE" id="PS50066">
    <property type="entry name" value="MADS_BOX_2"/>
    <property type="match status" value="1"/>
</dbReference>
<dbReference type="PANTHER" id="PTHR48019">
    <property type="entry name" value="SERUM RESPONSE FACTOR HOMOLOG"/>
    <property type="match status" value="1"/>
</dbReference>
<protein>
    <recommendedName>
        <fullName evidence="6">MADS-box domain-containing protein</fullName>
    </recommendedName>
</protein>
<dbReference type="AlphaFoldDB" id="A0AAQ3TDT5"/>
<evidence type="ECO:0000259" key="6">
    <source>
        <dbReference type="PROSITE" id="PS50066"/>
    </source>
</evidence>
<dbReference type="Proteomes" id="UP001341281">
    <property type="component" value="Chromosome 04"/>
</dbReference>
<keyword evidence="8" id="KW-1185">Reference proteome</keyword>
<gene>
    <name evidence="7" type="ORF">U9M48_020113</name>
</gene>
<evidence type="ECO:0000256" key="2">
    <source>
        <dbReference type="ARBA" id="ARBA00023015"/>
    </source>
</evidence>
<organism evidence="7 8">
    <name type="scientific">Paspalum notatum var. saurae</name>
    <dbReference type="NCBI Taxonomy" id="547442"/>
    <lineage>
        <taxon>Eukaryota</taxon>
        <taxon>Viridiplantae</taxon>
        <taxon>Streptophyta</taxon>
        <taxon>Embryophyta</taxon>
        <taxon>Tracheophyta</taxon>
        <taxon>Spermatophyta</taxon>
        <taxon>Magnoliopsida</taxon>
        <taxon>Liliopsida</taxon>
        <taxon>Poales</taxon>
        <taxon>Poaceae</taxon>
        <taxon>PACMAD clade</taxon>
        <taxon>Panicoideae</taxon>
        <taxon>Andropogonodae</taxon>
        <taxon>Paspaleae</taxon>
        <taxon>Paspalinae</taxon>
        <taxon>Paspalum</taxon>
    </lineage>
</organism>
<dbReference type="SUPFAM" id="SSF55455">
    <property type="entry name" value="SRF-like"/>
    <property type="match status" value="1"/>
</dbReference>
<dbReference type="EMBL" id="CP144748">
    <property type="protein sequence ID" value="WVZ71538.1"/>
    <property type="molecule type" value="Genomic_DNA"/>
</dbReference>
<dbReference type="GO" id="GO:0005634">
    <property type="term" value="C:nucleus"/>
    <property type="evidence" value="ECO:0007669"/>
    <property type="project" value="UniProtKB-SubCell"/>
</dbReference>
<evidence type="ECO:0000313" key="8">
    <source>
        <dbReference type="Proteomes" id="UP001341281"/>
    </source>
</evidence>
<evidence type="ECO:0000313" key="7">
    <source>
        <dbReference type="EMBL" id="WVZ71538.1"/>
    </source>
</evidence>
<keyword evidence="5" id="KW-0539">Nucleus</keyword>
<accession>A0AAQ3TDT5</accession>
<dbReference type="SMART" id="SM00432">
    <property type="entry name" value="MADS"/>
    <property type="match status" value="1"/>
</dbReference>
<dbReference type="GO" id="GO:0003677">
    <property type="term" value="F:DNA binding"/>
    <property type="evidence" value="ECO:0007669"/>
    <property type="project" value="UniProtKB-KW"/>
</dbReference>
<reference evidence="7 8" key="1">
    <citation type="submission" date="2024-02" db="EMBL/GenBank/DDBJ databases">
        <title>High-quality chromosome-scale genome assembly of Pensacola bahiagrass (Paspalum notatum Flugge var. saurae).</title>
        <authorList>
            <person name="Vega J.M."/>
            <person name="Podio M."/>
            <person name="Orjuela J."/>
            <person name="Siena L.A."/>
            <person name="Pessino S.C."/>
            <person name="Combes M.C."/>
            <person name="Mariac C."/>
            <person name="Albertini E."/>
            <person name="Pupilli F."/>
            <person name="Ortiz J.P.A."/>
            <person name="Leblanc O."/>
        </authorList>
    </citation>
    <scope>NUCLEOTIDE SEQUENCE [LARGE SCALE GENOMIC DNA]</scope>
    <source>
        <strain evidence="7">R1</strain>
        <tissue evidence="7">Leaf</tissue>
    </source>
</reference>
<dbReference type="Gene3D" id="3.40.1810.10">
    <property type="entry name" value="Transcription factor, MADS-box"/>
    <property type="match status" value="1"/>
</dbReference>
<keyword evidence="3" id="KW-0238">DNA-binding</keyword>
<dbReference type="InterPro" id="IPR002100">
    <property type="entry name" value="TF_MADSbox"/>
</dbReference>
<sequence length="61" mass="6855">MKKARELAILCEADVGLIVFSCTGRLYEFASSSMKSIIEHYQEAREENNCPLLNSTSEAKK</sequence>
<dbReference type="InterPro" id="IPR036879">
    <property type="entry name" value="TF_MADSbox_sf"/>
</dbReference>
<proteinExistence type="predicted"/>
<evidence type="ECO:0000256" key="5">
    <source>
        <dbReference type="ARBA" id="ARBA00023242"/>
    </source>
</evidence>
<dbReference type="InterPro" id="IPR050142">
    <property type="entry name" value="MADS-box/MEF2_TF"/>
</dbReference>
<dbReference type="Pfam" id="PF00319">
    <property type="entry name" value="SRF-TF"/>
    <property type="match status" value="1"/>
</dbReference>
<feature type="domain" description="MADS-box" evidence="6">
    <location>
        <begin position="1"/>
        <end position="33"/>
    </location>
</feature>
<name>A0AAQ3TDT5_PASNO</name>
<keyword evidence="2" id="KW-0805">Transcription regulation</keyword>
<evidence type="ECO:0000256" key="1">
    <source>
        <dbReference type="ARBA" id="ARBA00004123"/>
    </source>
</evidence>
<keyword evidence="4" id="KW-0804">Transcription</keyword>
<dbReference type="GO" id="GO:0046983">
    <property type="term" value="F:protein dimerization activity"/>
    <property type="evidence" value="ECO:0007669"/>
    <property type="project" value="InterPro"/>
</dbReference>
<evidence type="ECO:0000256" key="3">
    <source>
        <dbReference type="ARBA" id="ARBA00023125"/>
    </source>
</evidence>